<dbReference type="PANTHER" id="PTHR47064">
    <property type="entry name" value="PUTATIVE (AFU_ORTHOLOGUE AFUA_1G08990)-RELATED"/>
    <property type="match status" value="1"/>
</dbReference>
<evidence type="ECO:0000313" key="3">
    <source>
        <dbReference type="Proteomes" id="UP000309340"/>
    </source>
</evidence>
<evidence type="ECO:0000313" key="2">
    <source>
        <dbReference type="EMBL" id="TKA65368.1"/>
    </source>
</evidence>
<dbReference type="STRING" id="329884.A0A4U0WRN0"/>
<comment type="caution">
    <text evidence="2">The sequence shown here is derived from an EMBL/GenBank/DDBJ whole genome shotgun (WGS) entry which is preliminary data.</text>
</comment>
<dbReference type="InterPro" id="IPR011042">
    <property type="entry name" value="6-blade_b-propeller_TolB-like"/>
</dbReference>
<proteinExistence type="predicted"/>
<evidence type="ECO:0000259" key="1">
    <source>
        <dbReference type="Pfam" id="PF08450"/>
    </source>
</evidence>
<dbReference type="AlphaFoldDB" id="A0A4U0WRN0"/>
<keyword evidence="3" id="KW-1185">Reference proteome</keyword>
<dbReference type="InterPro" id="IPR013658">
    <property type="entry name" value="SGL"/>
</dbReference>
<gene>
    <name evidence="2" type="ORF">B0A55_09560</name>
</gene>
<dbReference type="OrthoDB" id="423498at2759"/>
<dbReference type="PANTHER" id="PTHR47064:SF2">
    <property type="entry name" value="SMP-30_GLUCONOLACTONASE_LRE-LIKE REGION DOMAIN-CONTAINING PROTEIN-RELATED"/>
    <property type="match status" value="1"/>
</dbReference>
<dbReference type="SUPFAM" id="SSF63829">
    <property type="entry name" value="Calcium-dependent phosphotriesterase"/>
    <property type="match status" value="1"/>
</dbReference>
<accession>A0A4U0WRN0</accession>
<dbReference type="Pfam" id="PF08450">
    <property type="entry name" value="SGL"/>
    <property type="match status" value="1"/>
</dbReference>
<organism evidence="2 3">
    <name type="scientific">Friedmanniomyces simplex</name>
    <dbReference type="NCBI Taxonomy" id="329884"/>
    <lineage>
        <taxon>Eukaryota</taxon>
        <taxon>Fungi</taxon>
        <taxon>Dikarya</taxon>
        <taxon>Ascomycota</taxon>
        <taxon>Pezizomycotina</taxon>
        <taxon>Dothideomycetes</taxon>
        <taxon>Dothideomycetidae</taxon>
        <taxon>Mycosphaerellales</taxon>
        <taxon>Teratosphaeriaceae</taxon>
        <taxon>Friedmanniomyces</taxon>
    </lineage>
</organism>
<dbReference type="InterPro" id="IPR052988">
    <property type="entry name" value="Oryzine_lactonohydrolase"/>
</dbReference>
<feature type="domain" description="SMP-30/Gluconolactonase/LRE-like region" evidence="1">
    <location>
        <begin position="4"/>
        <end position="124"/>
    </location>
</feature>
<sequence length="157" mass="16650">MLPNQLYSFNPRTNDLRMAADGFVRPIGVKASPDGKTIYIGDTGANLYEHEPLDLQGSRTIYAFDRVDGGLTNRRLFAMPQAYALAADGIKVDSYGSVWAAVAGQGISVWDKSGLLLGGINIPVAGGNLGFGRPGEVYLLGDNTIFKVSVSKIVVGA</sequence>
<dbReference type="EMBL" id="NAJQ01000743">
    <property type="protein sequence ID" value="TKA65368.1"/>
    <property type="molecule type" value="Genomic_DNA"/>
</dbReference>
<dbReference type="Gene3D" id="2.120.10.30">
    <property type="entry name" value="TolB, C-terminal domain"/>
    <property type="match status" value="1"/>
</dbReference>
<protein>
    <recommendedName>
        <fullName evidence="1">SMP-30/Gluconolactonase/LRE-like region domain-containing protein</fullName>
    </recommendedName>
</protein>
<name>A0A4U0WRN0_9PEZI</name>
<reference evidence="2 3" key="1">
    <citation type="submission" date="2017-03" db="EMBL/GenBank/DDBJ databases">
        <title>Genomes of endolithic fungi from Antarctica.</title>
        <authorList>
            <person name="Coleine C."/>
            <person name="Masonjones S."/>
            <person name="Stajich J.E."/>
        </authorList>
    </citation>
    <scope>NUCLEOTIDE SEQUENCE [LARGE SCALE GENOMIC DNA]</scope>
    <source>
        <strain evidence="2 3">CCFEE 5184</strain>
    </source>
</reference>
<dbReference type="Proteomes" id="UP000309340">
    <property type="component" value="Unassembled WGS sequence"/>
</dbReference>